<gene>
    <name evidence="1" type="ORF">SpAn4DRAFT_2586</name>
</gene>
<reference evidence="2" key="1">
    <citation type="submission" date="2015-03" db="EMBL/GenBank/DDBJ databases">
        <authorList>
            <person name="Nijsse Bart"/>
        </authorList>
    </citation>
    <scope>NUCLEOTIDE SEQUENCE [LARGE SCALE GENOMIC DNA]</scope>
</reference>
<organism evidence="1 2">
    <name type="scientific">Sporomusa ovata</name>
    <dbReference type="NCBI Taxonomy" id="2378"/>
    <lineage>
        <taxon>Bacteria</taxon>
        <taxon>Bacillati</taxon>
        <taxon>Bacillota</taxon>
        <taxon>Negativicutes</taxon>
        <taxon>Selenomonadales</taxon>
        <taxon>Sporomusaceae</taxon>
        <taxon>Sporomusa</taxon>
    </lineage>
</organism>
<dbReference type="EMBL" id="CTRP01000012">
    <property type="protein sequence ID" value="CQR73354.1"/>
    <property type="molecule type" value="Genomic_DNA"/>
</dbReference>
<evidence type="ECO:0000313" key="2">
    <source>
        <dbReference type="Proteomes" id="UP000049855"/>
    </source>
</evidence>
<evidence type="ECO:0000313" key="1">
    <source>
        <dbReference type="EMBL" id="CQR73354.1"/>
    </source>
</evidence>
<proteinExistence type="predicted"/>
<keyword evidence="2" id="KW-1185">Reference proteome</keyword>
<accession>A0A0U1L362</accession>
<sequence>MKRNNQCGHWGIEVHNKLLVSDQLVTVSIQSVSSGLCCRKDDGKHKGGENA</sequence>
<dbReference type="AlphaFoldDB" id="A0A0U1L362"/>
<name>A0A0U1L362_9FIRM</name>
<protein>
    <submittedName>
        <fullName evidence="1">Uncharacterized protein</fullName>
    </submittedName>
</protein>
<dbReference type="Proteomes" id="UP000049855">
    <property type="component" value="Unassembled WGS sequence"/>
</dbReference>